<reference evidence="8 9" key="1">
    <citation type="journal article" date="2023" name="Elife">
        <title>Identification of key yeast species and microbe-microbe interactions impacting larval growth of Drosophila in the wild.</title>
        <authorList>
            <person name="Mure A."/>
            <person name="Sugiura Y."/>
            <person name="Maeda R."/>
            <person name="Honda K."/>
            <person name="Sakurai N."/>
            <person name="Takahashi Y."/>
            <person name="Watada M."/>
            <person name="Katoh T."/>
            <person name="Gotoh A."/>
            <person name="Gotoh Y."/>
            <person name="Taniguchi I."/>
            <person name="Nakamura K."/>
            <person name="Hayashi T."/>
            <person name="Katayama T."/>
            <person name="Uemura T."/>
            <person name="Hattori Y."/>
        </authorList>
    </citation>
    <scope>NUCLEOTIDE SEQUENCE [LARGE SCALE GENOMIC DNA]</scope>
    <source>
        <strain evidence="8 9">SC-9</strain>
    </source>
</reference>
<feature type="compositionally biased region" description="Low complexity" evidence="6">
    <location>
        <begin position="342"/>
        <end position="379"/>
    </location>
</feature>
<dbReference type="AlphaFoldDB" id="A0AAV5QTA5"/>
<evidence type="ECO:0000256" key="2">
    <source>
        <dbReference type="ARBA" id="ARBA00023155"/>
    </source>
</evidence>
<feature type="compositionally biased region" description="Low complexity" evidence="6">
    <location>
        <begin position="41"/>
        <end position="57"/>
    </location>
</feature>
<evidence type="ECO:0000313" key="9">
    <source>
        <dbReference type="Proteomes" id="UP001360560"/>
    </source>
</evidence>
<evidence type="ECO:0000256" key="3">
    <source>
        <dbReference type="ARBA" id="ARBA00023242"/>
    </source>
</evidence>
<protein>
    <submittedName>
        <fullName evidence="8">Yox1 protein</fullName>
    </submittedName>
</protein>
<feature type="compositionally biased region" description="Pro residues" evidence="6">
    <location>
        <begin position="185"/>
        <end position="210"/>
    </location>
</feature>
<organism evidence="8 9">
    <name type="scientific">Saccharomycopsis crataegensis</name>
    <dbReference type="NCBI Taxonomy" id="43959"/>
    <lineage>
        <taxon>Eukaryota</taxon>
        <taxon>Fungi</taxon>
        <taxon>Dikarya</taxon>
        <taxon>Ascomycota</taxon>
        <taxon>Saccharomycotina</taxon>
        <taxon>Saccharomycetes</taxon>
        <taxon>Saccharomycopsidaceae</taxon>
        <taxon>Saccharomycopsis</taxon>
    </lineage>
</organism>
<feature type="region of interest" description="Disordered" evidence="6">
    <location>
        <begin position="239"/>
        <end position="263"/>
    </location>
</feature>
<feature type="compositionally biased region" description="Low complexity" evidence="6">
    <location>
        <begin position="71"/>
        <end position="80"/>
    </location>
</feature>
<evidence type="ECO:0000256" key="1">
    <source>
        <dbReference type="ARBA" id="ARBA00023125"/>
    </source>
</evidence>
<dbReference type="GO" id="GO:0030154">
    <property type="term" value="P:cell differentiation"/>
    <property type="evidence" value="ECO:0007669"/>
    <property type="project" value="TreeGrafter"/>
</dbReference>
<dbReference type="GO" id="GO:0000981">
    <property type="term" value="F:DNA-binding transcription factor activity, RNA polymerase II-specific"/>
    <property type="evidence" value="ECO:0007669"/>
    <property type="project" value="InterPro"/>
</dbReference>
<evidence type="ECO:0000256" key="6">
    <source>
        <dbReference type="SAM" id="MobiDB-lite"/>
    </source>
</evidence>
<feature type="region of interest" description="Disordered" evidence="6">
    <location>
        <begin position="1"/>
        <end position="98"/>
    </location>
</feature>
<dbReference type="InterPro" id="IPR009057">
    <property type="entry name" value="Homeodomain-like_sf"/>
</dbReference>
<feature type="compositionally biased region" description="Polar residues" evidence="6">
    <location>
        <begin position="60"/>
        <end position="70"/>
    </location>
</feature>
<feature type="region of interest" description="Disordered" evidence="6">
    <location>
        <begin position="151"/>
        <end position="226"/>
    </location>
</feature>
<dbReference type="PANTHER" id="PTHR24324:SF9">
    <property type="entry name" value="HOMEOBOX DOMAIN-CONTAINING PROTEIN"/>
    <property type="match status" value="1"/>
</dbReference>
<feature type="compositionally biased region" description="Low complexity" evidence="6">
    <location>
        <begin position="1"/>
        <end position="13"/>
    </location>
</feature>
<dbReference type="SUPFAM" id="SSF46689">
    <property type="entry name" value="Homeodomain-like"/>
    <property type="match status" value="1"/>
</dbReference>
<evidence type="ECO:0000256" key="5">
    <source>
        <dbReference type="RuleBase" id="RU000682"/>
    </source>
</evidence>
<keyword evidence="3 4" id="KW-0539">Nucleus</keyword>
<dbReference type="InterPro" id="IPR001356">
    <property type="entry name" value="HD"/>
</dbReference>
<sequence>MSLSYSTFTTSSSQYPSIMNSNSHNSSRDRDLHHQLPAKNSSSRPISLPPISTLIGSTGTGISESFGTPKSSSSQYPSSYHVTPYSSSQYHHHHHHHHFNIPPSTSPLMITNRLSSTVPFRASVQSPFEPMEPYKNYEGQLNLQTPPTIKKASVSLTGPPPGNVSPSHIMENPIPNSLHSYHYPYQPPQQPQGPSLPPPPLPQLAPPTPPSTASSAAPKKPPAKKPSNEKIFAFISHSPATFPSQEPSIDNAQLARRKRRRTSTHELSILQLEFGLGPNPGKARRQQIADKVKMDEKAVQIWFQNKRQSIKRSKNKAAGVASIPEETEADGTNSSLTPGANSPTSSTYSVSRKSSLGEMSSNRTSISHSRTSSYSITTSPMTPNKATTGHGTFSAPATASKAQYGKTGSPSGIKKP</sequence>
<gene>
    <name evidence="8" type="ORF">DASC09_050490</name>
</gene>
<evidence type="ECO:0000259" key="7">
    <source>
        <dbReference type="PROSITE" id="PS50071"/>
    </source>
</evidence>
<dbReference type="Pfam" id="PF00046">
    <property type="entry name" value="Homeodomain"/>
    <property type="match status" value="1"/>
</dbReference>
<dbReference type="PROSITE" id="PS00027">
    <property type="entry name" value="HOMEOBOX_1"/>
    <property type="match status" value="1"/>
</dbReference>
<dbReference type="RefSeq" id="XP_064854720.1">
    <property type="nucleotide sequence ID" value="XM_064998648.1"/>
</dbReference>
<dbReference type="InterPro" id="IPR017970">
    <property type="entry name" value="Homeobox_CS"/>
</dbReference>
<keyword evidence="2 4" id="KW-0371">Homeobox</keyword>
<dbReference type="InterPro" id="IPR051000">
    <property type="entry name" value="Homeobox_DNA-bind_prot"/>
</dbReference>
<dbReference type="PANTHER" id="PTHR24324">
    <property type="entry name" value="HOMEOBOX PROTEIN HHEX"/>
    <property type="match status" value="1"/>
</dbReference>
<dbReference type="EMBL" id="BTFZ01000012">
    <property type="protein sequence ID" value="GMM37724.1"/>
    <property type="molecule type" value="Genomic_DNA"/>
</dbReference>
<keyword evidence="1 4" id="KW-0238">DNA-binding</keyword>
<dbReference type="PROSITE" id="PS50071">
    <property type="entry name" value="HOMEOBOX_2"/>
    <property type="match status" value="1"/>
</dbReference>
<comment type="caution">
    <text evidence="8">The sequence shown here is derived from an EMBL/GenBank/DDBJ whole genome shotgun (WGS) entry which is preliminary data.</text>
</comment>
<accession>A0AAV5QTA5</accession>
<evidence type="ECO:0000256" key="4">
    <source>
        <dbReference type="PROSITE-ProRule" id="PRU00108"/>
    </source>
</evidence>
<proteinExistence type="predicted"/>
<dbReference type="GO" id="GO:0000978">
    <property type="term" value="F:RNA polymerase II cis-regulatory region sequence-specific DNA binding"/>
    <property type="evidence" value="ECO:0007669"/>
    <property type="project" value="TreeGrafter"/>
</dbReference>
<feature type="compositionally biased region" description="Polar residues" evidence="6">
    <location>
        <begin position="239"/>
        <end position="251"/>
    </location>
</feature>
<feature type="DNA-binding region" description="Homeobox" evidence="4">
    <location>
        <begin position="255"/>
        <end position="314"/>
    </location>
</feature>
<dbReference type="GO" id="GO:0005634">
    <property type="term" value="C:nucleus"/>
    <property type="evidence" value="ECO:0007669"/>
    <property type="project" value="UniProtKB-SubCell"/>
</dbReference>
<dbReference type="Gene3D" id="1.10.10.60">
    <property type="entry name" value="Homeodomain-like"/>
    <property type="match status" value="1"/>
</dbReference>
<feature type="domain" description="Homeobox" evidence="7">
    <location>
        <begin position="253"/>
        <end position="313"/>
    </location>
</feature>
<feature type="region of interest" description="Disordered" evidence="6">
    <location>
        <begin position="308"/>
        <end position="416"/>
    </location>
</feature>
<feature type="compositionally biased region" description="Polar residues" evidence="6">
    <location>
        <begin position="330"/>
        <end position="341"/>
    </location>
</feature>
<feature type="compositionally biased region" description="Polar residues" evidence="6">
    <location>
        <begin position="380"/>
        <end position="410"/>
    </location>
</feature>
<dbReference type="GeneID" id="90075699"/>
<comment type="subcellular location">
    <subcellularLocation>
        <location evidence="4 5">Nucleus</location>
    </subcellularLocation>
</comment>
<dbReference type="Proteomes" id="UP001360560">
    <property type="component" value="Unassembled WGS sequence"/>
</dbReference>
<dbReference type="SMART" id="SM00389">
    <property type="entry name" value="HOX"/>
    <property type="match status" value="1"/>
</dbReference>
<keyword evidence="9" id="KW-1185">Reference proteome</keyword>
<name>A0AAV5QTA5_9ASCO</name>
<evidence type="ECO:0000313" key="8">
    <source>
        <dbReference type="EMBL" id="GMM37724.1"/>
    </source>
</evidence>
<dbReference type="CDD" id="cd00086">
    <property type="entry name" value="homeodomain"/>
    <property type="match status" value="1"/>
</dbReference>